<evidence type="ECO:0000313" key="3">
    <source>
        <dbReference type="EMBL" id="PHM45572.1"/>
    </source>
</evidence>
<dbReference type="Gene3D" id="2.40.37.10">
    <property type="entry name" value="Lyase, Ornithine Decarboxylase, Chain A, domain 1"/>
    <property type="match status" value="1"/>
</dbReference>
<keyword evidence="2" id="KW-0472">Membrane</keyword>
<proteinExistence type="predicted"/>
<gene>
    <name evidence="3" type="primary">lysA</name>
    <name evidence="3" type="ORF">Xmir_04251</name>
</gene>
<dbReference type="InterPro" id="IPR009006">
    <property type="entry name" value="Ala_racemase/Decarboxylase_C"/>
</dbReference>
<dbReference type="GO" id="GO:0008836">
    <property type="term" value="F:diaminopimelate decarboxylase activity"/>
    <property type="evidence" value="ECO:0007669"/>
    <property type="project" value="UniProtKB-EC"/>
</dbReference>
<accession>A0A2D0JJF5</accession>
<keyword evidence="3" id="KW-0456">Lyase</keyword>
<comment type="cofactor">
    <cofactor evidence="1">
        <name>pyridoxal 5'-phosphate</name>
        <dbReference type="ChEBI" id="CHEBI:597326"/>
    </cofactor>
</comment>
<organism evidence="3 4">
    <name type="scientific">Xenorhabdus miraniensis</name>
    <dbReference type="NCBI Taxonomy" id="351674"/>
    <lineage>
        <taxon>Bacteria</taxon>
        <taxon>Pseudomonadati</taxon>
        <taxon>Pseudomonadota</taxon>
        <taxon>Gammaproteobacteria</taxon>
        <taxon>Enterobacterales</taxon>
        <taxon>Morganellaceae</taxon>
        <taxon>Xenorhabdus</taxon>
    </lineage>
</organism>
<feature type="transmembrane region" description="Helical" evidence="2">
    <location>
        <begin position="117"/>
        <end position="136"/>
    </location>
</feature>
<sequence>MPHSFLCSTINKLITGSSLPNVDLIFESGRAIIGSAGRLCCAILDFNLDISNPYVVINCGVSQIGGLYLLRRLKEPELEFYSDADSEYSSDGLICKVFGPSCTQLDMLGYIKISKEYVKVGGYCIVIILVLIAVPLP</sequence>
<evidence type="ECO:0000256" key="1">
    <source>
        <dbReference type="ARBA" id="ARBA00001933"/>
    </source>
</evidence>
<dbReference type="AlphaFoldDB" id="A0A2D0JJF5"/>
<keyword evidence="4" id="KW-1185">Reference proteome</keyword>
<protein>
    <submittedName>
        <fullName evidence="3">Diaminopimelate decarboxylase</fullName>
        <ecNumber evidence="3">4.1.1.20</ecNumber>
    </submittedName>
</protein>
<evidence type="ECO:0000313" key="4">
    <source>
        <dbReference type="Proteomes" id="UP000221980"/>
    </source>
</evidence>
<dbReference type="Proteomes" id="UP000221980">
    <property type="component" value="Unassembled WGS sequence"/>
</dbReference>
<dbReference type="EMBL" id="NITZ01000045">
    <property type="protein sequence ID" value="PHM45572.1"/>
    <property type="molecule type" value="Genomic_DNA"/>
</dbReference>
<keyword evidence="2" id="KW-0812">Transmembrane</keyword>
<reference evidence="3 4" key="1">
    <citation type="journal article" date="2017" name="Nat. Microbiol.">
        <title>Natural product diversity associated with the nematode symbionts Photorhabdus and Xenorhabdus.</title>
        <authorList>
            <person name="Tobias N.J."/>
            <person name="Wolff H."/>
            <person name="Djahanschiri B."/>
            <person name="Grundmann F."/>
            <person name="Kronenwerth M."/>
            <person name="Shi Y.M."/>
            <person name="Simonyi S."/>
            <person name="Grun P."/>
            <person name="Shapiro-Ilan D."/>
            <person name="Pidot S.J."/>
            <person name="Stinear T.P."/>
            <person name="Ebersberger I."/>
            <person name="Bode H.B."/>
        </authorList>
    </citation>
    <scope>NUCLEOTIDE SEQUENCE [LARGE SCALE GENOMIC DNA]</scope>
    <source>
        <strain evidence="3 4">DSM 17902</strain>
    </source>
</reference>
<keyword evidence="2" id="KW-1133">Transmembrane helix</keyword>
<name>A0A2D0JJF5_9GAMM</name>
<dbReference type="EC" id="4.1.1.20" evidence="3"/>
<evidence type="ECO:0000256" key="2">
    <source>
        <dbReference type="SAM" id="Phobius"/>
    </source>
</evidence>
<comment type="caution">
    <text evidence="3">The sequence shown here is derived from an EMBL/GenBank/DDBJ whole genome shotgun (WGS) entry which is preliminary data.</text>
</comment>
<dbReference type="SUPFAM" id="SSF50621">
    <property type="entry name" value="Alanine racemase C-terminal domain-like"/>
    <property type="match status" value="1"/>
</dbReference>